<reference evidence="6" key="2">
    <citation type="submission" date="2025-08" db="UniProtKB">
        <authorList>
            <consortium name="RefSeq"/>
        </authorList>
    </citation>
    <scope>IDENTIFICATION</scope>
    <source>
        <tissue evidence="6">Leaf</tissue>
    </source>
</reference>
<reference evidence="5" key="1">
    <citation type="journal article" date="2015" name="Nat. Genet.">
        <title>The pineapple genome and the evolution of CAM photosynthesis.</title>
        <authorList>
            <person name="Ming R."/>
            <person name="VanBuren R."/>
            <person name="Wai C.M."/>
            <person name="Tang H."/>
            <person name="Schatz M.C."/>
            <person name="Bowers J.E."/>
            <person name="Lyons E."/>
            <person name="Wang M.L."/>
            <person name="Chen J."/>
            <person name="Biggers E."/>
            <person name="Zhang J."/>
            <person name="Huang L."/>
            <person name="Zhang L."/>
            <person name="Miao W."/>
            <person name="Zhang J."/>
            <person name="Ye Z."/>
            <person name="Miao C."/>
            <person name="Lin Z."/>
            <person name="Wang H."/>
            <person name="Zhou H."/>
            <person name="Yim W.C."/>
            <person name="Priest H.D."/>
            <person name="Zheng C."/>
            <person name="Woodhouse M."/>
            <person name="Edger P.P."/>
            <person name="Guyot R."/>
            <person name="Guo H.B."/>
            <person name="Guo H."/>
            <person name="Zheng G."/>
            <person name="Singh R."/>
            <person name="Sharma A."/>
            <person name="Min X."/>
            <person name="Zheng Y."/>
            <person name="Lee H."/>
            <person name="Gurtowski J."/>
            <person name="Sedlazeck F.J."/>
            <person name="Harkess A."/>
            <person name="McKain M.R."/>
            <person name="Liao Z."/>
            <person name="Fang J."/>
            <person name="Liu J."/>
            <person name="Zhang X."/>
            <person name="Zhang Q."/>
            <person name="Hu W."/>
            <person name="Qin Y."/>
            <person name="Wang K."/>
            <person name="Chen L.Y."/>
            <person name="Shirley N."/>
            <person name="Lin Y.R."/>
            <person name="Liu L.Y."/>
            <person name="Hernandez A.G."/>
            <person name="Wright C.L."/>
            <person name="Bulone V."/>
            <person name="Tuskan G.A."/>
            <person name="Heath K."/>
            <person name="Zee F."/>
            <person name="Moore P.H."/>
            <person name="Sunkar R."/>
            <person name="Leebens-Mack J.H."/>
            <person name="Mockler T."/>
            <person name="Bennetzen J.L."/>
            <person name="Freeling M."/>
            <person name="Sankoff D."/>
            <person name="Paterson A.H."/>
            <person name="Zhu X."/>
            <person name="Yang X."/>
            <person name="Smith J.A."/>
            <person name="Cushman J.C."/>
            <person name="Paull R.E."/>
            <person name="Yu Q."/>
        </authorList>
    </citation>
    <scope>NUCLEOTIDE SEQUENCE [LARGE SCALE GENOMIC DNA]</scope>
    <source>
        <strain evidence="5">cv. F153</strain>
    </source>
</reference>
<dbReference type="GO" id="GO:0008194">
    <property type="term" value="F:UDP-glycosyltransferase activity"/>
    <property type="evidence" value="ECO:0007669"/>
    <property type="project" value="InterPro"/>
</dbReference>
<dbReference type="Proteomes" id="UP000515123">
    <property type="component" value="Linkage group 11"/>
</dbReference>
<protein>
    <recommendedName>
        <fullName evidence="4">Glycosyltransferase</fullName>
        <ecNumber evidence="4">2.4.1.-</ecNumber>
    </recommendedName>
</protein>
<dbReference type="AlphaFoldDB" id="A0A6P5FUC3"/>
<accession>A0A6P5FUC3</accession>
<evidence type="ECO:0000256" key="1">
    <source>
        <dbReference type="ARBA" id="ARBA00009995"/>
    </source>
</evidence>
<dbReference type="FunFam" id="3.40.50.2000:FF:000060">
    <property type="entry name" value="Glycosyltransferase"/>
    <property type="match status" value="1"/>
</dbReference>
<dbReference type="PANTHER" id="PTHR48044">
    <property type="entry name" value="GLYCOSYLTRANSFERASE"/>
    <property type="match status" value="1"/>
</dbReference>
<keyword evidence="5" id="KW-1185">Reference proteome</keyword>
<comment type="similarity">
    <text evidence="1 3">Belongs to the UDP-glycosyltransferase family.</text>
</comment>
<evidence type="ECO:0000256" key="4">
    <source>
        <dbReference type="RuleBase" id="RU362057"/>
    </source>
</evidence>
<evidence type="ECO:0000256" key="2">
    <source>
        <dbReference type="ARBA" id="ARBA00022679"/>
    </source>
</evidence>
<dbReference type="SUPFAM" id="SSF53756">
    <property type="entry name" value="UDP-Glycosyltransferase/glycogen phosphorylase"/>
    <property type="match status" value="1"/>
</dbReference>
<keyword evidence="2 3" id="KW-0808">Transferase</keyword>
<organism evidence="5 6">
    <name type="scientific">Ananas comosus</name>
    <name type="common">Pineapple</name>
    <name type="synonym">Ananas ananas</name>
    <dbReference type="NCBI Taxonomy" id="4615"/>
    <lineage>
        <taxon>Eukaryota</taxon>
        <taxon>Viridiplantae</taxon>
        <taxon>Streptophyta</taxon>
        <taxon>Embryophyta</taxon>
        <taxon>Tracheophyta</taxon>
        <taxon>Spermatophyta</taxon>
        <taxon>Magnoliopsida</taxon>
        <taxon>Liliopsida</taxon>
        <taxon>Poales</taxon>
        <taxon>Bromeliaceae</taxon>
        <taxon>Bromelioideae</taxon>
        <taxon>Ananas</taxon>
    </lineage>
</organism>
<evidence type="ECO:0000256" key="3">
    <source>
        <dbReference type="RuleBase" id="RU003718"/>
    </source>
</evidence>
<dbReference type="OrthoDB" id="905087at2759"/>
<dbReference type="EC" id="2.4.1.-" evidence="4"/>
<dbReference type="Gene3D" id="3.40.50.2000">
    <property type="entry name" value="Glycogen Phosphorylase B"/>
    <property type="match status" value="2"/>
</dbReference>
<evidence type="ECO:0000313" key="5">
    <source>
        <dbReference type="Proteomes" id="UP000515123"/>
    </source>
</evidence>
<proteinExistence type="inferred from homology"/>
<name>A0A6P5FUC3_ANACO</name>
<dbReference type="Gramene" id="Aco016553.1.mrna1">
    <property type="protein sequence ID" value="Aco016553.1.mrna1.cds1"/>
    <property type="gene ID" value="Aco016553.1.path1"/>
</dbReference>
<dbReference type="InterPro" id="IPR035595">
    <property type="entry name" value="UDP_glycos_trans_CS"/>
</dbReference>
<dbReference type="PROSITE" id="PS00375">
    <property type="entry name" value="UDPGT"/>
    <property type="match status" value="1"/>
</dbReference>
<keyword evidence="3" id="KW-0328">Glycosyltransferase</keyword>
<dbReference type="Pfam" id="PF00201">
    <property type="entry name" value="UDPGT"/>
    <property type="match status" value="1"/>
</dbReference>
<gene>
    <name evidence="6" type="primary">LOC109717777</name>
</gene>
<dbReference type="GO" id="GO:1901137">
    <property type="term" value="P:carbohydrate derivative biosynthetic process"/>
    <property type="evidence" value="ECO:0007669"/>
    <property type="project" value="UniProtKB-ARBA"/>
</dbReference>
<sequence length="523" mass="57427">MEDLNRRSDEESSTLGRGTLRVMMLPWLAHGHVSPFLELAKRLSQDDRIGLVHFCSTPVNLGPVRDHLSKLKAAFPSSTILSYRGDKIRPVELHLPPALPGLEQPHLHTTKHLPPALMPALKHALDLAEPSFCRLLDALRPDLLIYDFLQPWAPLAAQRRGIPAFHFMTSGAASTAFFCHYGSRTSAEAFPFPAIRLGSPDEDVQYAAMLNKEANGLSDKDRLLRSLERSSGFIAIKSFREIESEYIGYLSSLAGKEVVPVGPLVPDADPADDDDSEGRRQLERVVGWLGKRGAGSVVFVSFGTEYFMTEEETEELACGLELSGASFIWVVRFPPREDEERDEARAAAAAATARALPRGFVERVVAPAGRGEEEDEGGRGMVLEGWAPQRSILAHPSVGAFLTHCGWSSVMEGMRFGVPMVALPLHLDQPMNARLVVELGVGVACSLPPRPHEATFKRDDVARGIREVLLPATERGQGVASKAKEMAEMMSRKGDAEVQSLVQKMAALCYRDKRPPVSRKDDT</sequence>
<dbReference type="RefSeq" id="XP_020099267.1">
    <property type="nucleotide sequence ID" value="XM_020243678.1"/>
</dbReference>
<dbReference type="PANTHER" id="PTHR48044:SF29">
    <property type="entry name" value="GLYCOSYLTRANSFERASE"/>
    <property type="match status" value="1"/>
</dbReference>
<dbReference type="GeneID" id="109717777"/>
<dbReference type="InterPro" id="IPR002213">
    <property type="entry name" value="UDP_glucos_trans"/>
</dbReference>
<dbReference type="CDD" id="cd03784">
    <property type="entry name" value="GT1_Gtf-like"/>
    <property type="match status" value="1"/>
</dbReference>
<evidence type="ECO:0000313" key="6">
    <source>
        <dbReference type="RefSeq" id="XP_020099267.1"/>
    </source>
</evidence>